<dbReference type="FunFam" id="1.10.510.10:FF:000754">
    <property type="entry name" value="Interleukin-1 receptor-associated kinase"/>
    <property type="match status" value="1"/>
</dbReference>
<evidence type="ECO:0000256" key="2">
    <source>
        <dbReference type="ARBA" id="ARBA00012513"/>
    </source>
</evidence>
<feature type="domain" description="Protein kinase" evidence="10">
    <location>
        <begin position="182"/>
        <end position="478"/>
    </location>
</feature>
<gene>
    <name evidence="11" type="ORF">L9F63_018598</name>
</gene>
<evidence type="ECO:0000313" key="12">
    <source>
        <dbReference type="Proteomes" id="UP001233999"/>
    </source>
</evidence>
<evidence type="ECO:0000256" key="9">
    <source>
        <dbReference type="ARBA" id="ARBA00048679"/>
    </source>
</evidence>
<dbReference type="PANTHER" id="PTHR27006">
    <property type="entry name" value="PROMASTIGOTE SURFACE ANTIGEN PROTEIN PSA"/>
    <property type="match status" value="1"/>
</dbReference>
<evidence type="ECO:0000256" key="6">
    <source>
        <dbReference type="ARBA" id="ARBA00022777"/>
    </source>
</evidence>
<dbReference type="AlphaFoldDB" id="A0AAD8EFJ2"/>
<keyword evidence="6" id="KW-0418">Kinase</keyword>
<name>A0AAD8EFJ2_DIPPU</name>
<dbReference type="Gene3D" id="1.10.510.10">
    <property type="entry name" value="Transferase(Phosphotransferase) domain 1"/>
    <property type="match status" value="1"/>
</dbReference>
<dbReference type="SMART" id="SM00220">
    <property type="entry name" value="S_TKc"/>
    <property type="match status" value="1"/>
</dbReference>
<evidence type="ECO:0000256" key="7">
    <source>
        <dbReference type="ARBA" id="ARBA00022840"/>
    </source>
</evidence>
<dbReference type="Proteomes" id="UP001233999">
    <property type="component" value="Unassembled WGS sequence"/>
</dbReference>
<comment type="caution">
    <text evidence="11">The sequence shown here is derived from an EMBL/GenBank/DDBJ whole genome shotgun (WGS) entry which is preliminary data.</text>
</comment>
<reference evidence="11" key="2">
    <citation type="submission" date="2023-05" db="EMBL/GenBank/DDBJ databases">
        <authorList>
            <person name="Fouks B."/>
        </authorList>
    </citation>
    <scope>NUCLEOTIDE SEQUENCE</scope>
    <source>
        <strain evidence="11">Stay&amp;Tobe</strain>
        <tissue evidence="11">Testes</tissue>
    </source>
</reference>
<reference evidence="11" key="1">
    <citation type="journal article" date="2023" name="IScience">
        <title>Live-bearing cockroach genome reveals convergent evolutionary mechanisms linked to viviparity in insects and beyond.</title>
        <authorList>
            <person name="Fouks B."/>
            <person name="Harrison M.C."/>
            <person name="Mikhailova A.A."/>
            <person name="Marchal E."/>
            <person name="English S."/>
            <person name="Carruthers M."/>
            <person name="Jennings E.C."/>
            <person name="Chiamaka E.L."/>
            <person name="Frigard R.A."/>
            <person name="Pippel M."/>
            <person name="Attardo G.M."/>
            <person name="Benoit J.B."/>
            <person name="Bornberg-Bauer E."/>
            <person name="Tobe S.S."/>
        </authorList>
    </citation>
    <scope>NUCLEOTIDE SEQUENCE</scope>
    <source>
        <strain evidence="11">Stay&amp;Tobe</strain>
    </source>
</reference>
<keyword evidence="12" id="KW-1185">Reference proteome</keyword>
<dbReference type="PROSITE" id="PS50011">
    <property type="entry name" value="PROTEIN_KINASE_DOM"/>
    <property type="match status" value="1"/>
</dbReference>
<dbReference type="Gene3D" id="1.10.533.10">
    <property type="entry name" value="Death Domain, Fas"/>
    <property type="match status" value="1"/>
</dbReference>
<dbReference type="EC" id="2.7.11.1" evidence="2"/>
<keyword evidence="3" id="KW-0723">Serine/threonine-protein kinase</keyword>
<dbReference type="InterPro" id="IPR011009">
    <property type="entry name" value="Kinase-like_dom_sf"/>
</dbReference>
<evidence type="ECO:0000313" key="11">
    <source>
        <dbReference type="EMBL" id="KAJ9587969.1"/>
    </source>
</evidence>
<dbReference type="PROSITE" id="PS00108">
    <property type="entry name" value="PROTEIN_KINASE_ST"/>
    <property type="match status" value="1"/>
</dbReference>
<comment type="similarity">
    <text evidence="1">Belongs to the protein kinase superfamily. TKL Ser/Thr protein kinase family. Pelle subfamily.</text>
</comment>
<protein>
    <recommendedName>
        <fullName evidence="2">non-specific serine/threonine protein kinase</fullName>
        <ecNumber evidence="2">2.7.11.1</ecNumber>
    </recommendedName>
</protein>
<organism evidence="11 12">
    <name type="scientific">Diploptera punctata</name>
    <name type="common">Pacific beetle cockroach</name>
    <dbReference type="NCBI Taxonomy" id="6984"/>
    <lineage>
        <taxon>Eukaryota</taxon>
        <taxon>Metazoa</taxon>
        <taxon>Ecdysozoa</taxon>
        <taxon>Arthropoda</taxon>
        <taxon>Hexapoda</taxon>
        <taxon>Insecta</taxon>
        <taxon>Pterygota</taxon>
        <taxon>Neoptera</taxon>
        <taxon>Polyneoptera</taxon>
        <taxon>Dictyoptera</taxon>
        <taxon>Blattodea</taxon>
        <taxon>Blaberoidea</taxon>
        <taxon>Blaberidae</taxon>
        <taxon>Diplopterinae</taxon>
        <taxon>Diploptera</taxon>
    </lineage>
</organism>
<sequence>MDASTEIRKLPPSVICQLGRILDVQDAWKKLMALVPKNGMKSGDYQIPKYTVEHIELIERAGRKQNRSCSEIFLDEWGTSGRKRPDVSFLIYMLGKADLFRAADFMTSLLKAPPLPRPDVGPSAPVDVSYKTLEKLVVKLPEELNGYQKKNMSRTPLETSLTHIDYAHLEYITDNFNEVLRIEGGRKLGTGGFGSIHVVIHDMHHHCRYVVVYLGIEPSGKTVAVKRLNKDAVNAEKQFRNEVESLSKFRHENLLGLLGYSCESDMYCVVYEYMSNGSLESRLACKDRQTDILQWQTRLNIVLGTAYGIQYLHTAFEKPLIHRDIKSANILLDENLVPKIGDFGLVRLGQQQGNTMTLTTTVLGTSAYMAPEAFRGDVSVKLDTFSFGVVLLEILTGLPPYNEDREGHDLVTHVDTVIEDTGDIGILLDKSAGDWGKGILQASSVADAVYAVACSCLQDSRVKRPNISTVVQRLEEILIIIT</sequence>
<evidence type="ECO:0000256" key="3">
    <source>
        <dbReference type="ARBA" id="ARBA00022527"/>
    </source>
</evidence>
<dbReference type="SUPFAM" id="SSF47986">
    <property type="entry name" value="DEATH domain"/>
    <property type="match status" value="1"/>
</dbReference>
<dbReference type="InterPro" id="IPR029397">
    <property type="entry name" value="Tube_Death"/>
</dbReference>
<evidence type="ECO:0000259" key="10">
    <source>
        <dbReference type="PROSITE" id="PS50011"/>
    </source>
</evidence>
<evidence type="ECO:0000256" key="8">
    <source>
        <dbReference type="ARBA" id="ARBA00047899"/>
    </source>
</evidence>
<keyword evidence="4" id="KW-0808">Transferase</keyword>
<evidence type="ECO:0000256" key="1">
    <source>
        <dbReference type="ARBA" id="ARBA00008718"/>
    </source>
</evidence>
<dbReference type="InterPro" id="IPR011029">
    <property type="entry name" value="DEATH-like_dom_sf"/>
</dbReference>
<dbReference type="CDD" id="cd08308">
    <property type="entry name" value="Death_Tube"/>
    <property type="match status" value="1"/>
</dbReference>
<dbReference type="GO" id="GO:0004674">
    <property type="term" value="F:protein serine/threonine kinase activity"/>
    <property type="evidence" value="ECO:0007669"/>
    <property type="project" value="UniProtKB-KW"/>
</dbReference>
<dbReference type="Pfam" id="PF00069">
    <property type="entry name" value="Pkinase"/>
    <property type="match status" value="1"/>
</dbReference>
<evidence type="ECO:0000256" key="4">
    <source>
        <dbReference type="ARBA" id="ARBA00022679"/>
    </source>
</evidence>
<keyword evidence="5" id="KW-0547">Nucleotide-binding</keyword>
<proteinExistence type="inferred from homology"/>
<dbReference type="Pfam" id="PF14786">
    <property type="entry name" value="Death_2"/>
    <property type="match status" value="1"/>
</dbReference>
<comment type="catalytic activity">
    <reaction evidence="8">
        <text>L-threonyl-[protein] + ATP = O-phospho-L-threonyl-[protein] + ADP + H(+)</text>
        <dbReference type="Rhea" id="RHEA:46608"/>
        <dbReference type="Rhea" id="RHEA-COMP:11060"/>
        <dbReference type="Rhea" id="RHEA-COMP:11605"/>
        <dbReference type="ChEBI" id="CHEBI:15378"/>
        <dbReference type="ChEBI" id="CHEBI:30013"/>
        <dbReference type="ChEBI" id="CHEBI:30616"/>
        <dbReference type="ChEBI" id="CHEBI:61977"/>
        <dbReference type="ChEBI" id="CHEBI:456216"/>
        <dbReference type="EC" id="2.7.11.1"/>
    </reaction>
</comment>
<evidence type="ECO:0000256" key="5">
    <source>
        <dbReference type="ARBA" id="ARBA00022741"/>
    </source>
</evidence>
<dbReference type="InterPro" id="IPR008271">
    <property type="entry name" value="Ser/Thr_kinase_AS"/>
</dbReference>
<dbReference type="PANTHER" id="PTHR27006:SF606">
    <property type="entry name" value="INTERLEUKIN-1 RECEPTOR-ASSOCIATED KINASE 4"/>
    <property type="match status" value="1"/>
</dbReference>
<dbReference type="GO" id="GO:0005524">
    <property type="term" value="F:ATP binding"/>
    <property type="evidence" value="ECO:0007669"/>
    <property type="project" value="UniProtKB-KW"/>
</dbReference>
<dbReference type="EMBL" id="JASPKZ010006043">
    <property type="protein sequence ID" value="KAJ9587969.1"/>
    <property type="molecule type" value="Genomic_DNA"/>
</dbReference>
<dbReference type="SUPFAM" id="SSF56112">
    <property type="entry name" value="Protein kinase-like (PK-like)"/>
    <property type="match status" value="1"/>
</dbReference>
<dbReference type="InterPro" id="IPR000719">
    <property type="entry name" value="Prot_kinase_dom"/>
</dbReference>
<dbReference type="Gene3D" id="3.30.200.20">
    <property type="entry name" value="Phosphorylase Kinase, domain 1"/>
    <property type="match status" value="1"/>
</dbReference>
<keyword evidence="7" id="KW-0067">ATP-binding</keyword>
<comment type="catalytic activity">
    <reaction evidence="9">
        <text>L-seryl-[protein] + ATP = O-phospho-L-seryl-[protein] + ADP + H(+)</text>
        <dbReference type="Rhea" id="RHEA:17989"/>
        <dbReference type="Rhea" id="RHEA-COMP:9863"/>
        <dbReference type="Rhea" id="RHEA-COMP:11604"/>
        <dbReference type="ChEBI" id="CHEBI:15378"/>
        <dbReference type="ChEBI" id="CHEBI:29999"/>
        <dbReference type="ChEBI" id="CHEBI:30616"/>
        <dbReference type="ChEBI" id="CHEBI:83421"/>
        <dbReference type="ChEBI" id="CHEBI:456216"/>
        <dbReference type="EC" id="2.7.11.1"/>
    </reaction>
</comment>
<accession>A0AAD8EFJ2</accession>